<accession>B3E7H5</accession>
<keyword evidence="2 5" id="KW-0808">Transferase</keyword>
<dbReference type="EMBL" id="CP001089">
    <property type="protein sequence ID" value="ACD96492.1"/>
    <property type="molecule type" value="Genomic_DNA"/>
</dbReference>
<dbReference type="CDD" id="cd07989">
    <property type="entry name" value="LPLAT_AGPAT-like"/>
    <property type="match status" value="1"/>
</dbReference>
<dbReference type="SMART" id="SM00563">
    <property type="entry name" value="PlsC"/>
    <property type="match status" value="1"/>
</dbReference>
<dbReference type="InterPro" id="IPR002123">
    <property type="entry name" value="Plipid/glycerol_acylTrfase"/>
</dbReference>
<dbReference type="PANTHER" id="PTHR10434">
    <property type="entry name" value="1-ACYL-SN-GLYCEROL-3-PHOSPHATE ACYLTRANSFERASE"/>
    <property type="match status" value="1"/>
</dbReference>
<proteinExistence type="predicted"/>
<dbReference type="KEGG" id="glo:Glov_2779"/>
<evidence type="ECO:0000259" key="4">
    <source>
        <dbReference type="SMART" id="SM00563"/>
    </source>
</evidence>
<dbReference type="OrthoDB" id="9799237at2"/>
<evidence type="ECO:0000256" key="3">
    <source>
        <dbReference type="ARBA" id="ARBA00023315"/>
    </source>
</evidence>
<gene>
    <name evidence="5" type="ordered locus">Glov_2779</name>
</gene>
<dbReference type="STRING" id="398767.Glov_2779"/>
<evidence type="ECO:0000256" key="2">
    <source>
        <dbReference type="ARBA" id="ARBA00022679"/>
    </source>
</evidence>
<comment type="pathway">
    <text evidence="1">Lipid metabolism.</text>
</comment>
<organism evidence="5 6">
    <name type="scientific">Trichlorobacter lovleyi (strain ATCC BAA-1151 / DSM 17278 / SZ)</name>
    <name type="common">Geobacter lovleyi</name>
    <dbReference type="NCBI Taxonomy" id="398767"/>
    <lineage>
        <taxon>Bacteria</taxon>
        <taxon>Pseudomonadati</taxon>
        <taxon>Thermodesulfobacteriota</taxon>
        <taxon>Desulfuromonadia</taxon>
        <taxon>Geobacterales</taxon>
        <taxon>Geobacteraceae</taxon>
        <taxon>Trichlorobacter</taxon>
    </lineage>
</organism>
<feature type="domain" description="Phospholipid/glycerol acyltransferase" evidence="4">
    <location>
        <begin position="42"/>
        <end position="157"/>
    </location>
</feature>
<name>B3E7H5_TRIL1</name>
<dbReference type="eggNOG" id="COG0204">
    <property type="taxonomic scope" value="Bacteria"/>
</dbReference>
<evidence type="ECO:0000313" key="5">
    <source>
        <dbReference type="EMBL" id="ACD96492.1"/>
    </source>
</evidence>
<evidence type="ECO:0000256" key="1">
    <source>
        <dbReference type="ARBA" id="ARBA00005189"/>
    </source>
</evidence>
<dbReference type="AlphaFoldDB" id="B3E7H5"/>
<dbReference type="Pfam" id="PF01553">
    <property type="entry name" value="Acyltransferase"/>
    <property type="match status" value="1"/>
</dbReference>
<reference evidence="5 6" key="1">
    <citation type="submission" date="2008-05" db="EMBL/GenBank/DDBJ databases">
        <title>Complete sequence of chromosome of Geobacter lovleyi SZ.</title>
        <authorList>
            <consortium name="US DOE Joint Genome Institute"/>
            <person name="Lucas S."/>
            <person name="Copeland A."/>
            <person name="Lapidus A."/>
            <person name="Glavina del Rio T."/>
            <person name="Dalin E."/>
            <person name="Tice H."/>
            <person name="Bruce D."/>
            <person name="Goodwin L."/>
            <person name="Pitluck S."/>
            <person name="Chertkov O."/>
            <person name="Meincke L."/>
            <person name="Brettin T."/>
            <person name="Detter J.C."/>
            <person name="Han C."/>
            <person name="Tapia R."/>
            <person name="Kuske C.R."/>
            <person name="Schmutz J."/>
            <person name="Larimer F."/>
            <person name="Land M."/>
            <person name="Hauser L."/>
            <person name="Kyrpides N."/>
            <person name="Mikhailova N."/>
            <person name="Sung Y."/>
            <person name="Fletcher K.E."/>
            <person name="Ritalahti K.M."/>
            <person name="Loeffler F.E."/>
            <person name="Richardson P."/>
        </authorList>
    </citation>
    <scope>NUCLEOTIDE SEQUENCE [LARGE SCALE GENOMIC DNA]</scope>
    <source>
        <strain evidence="6">ATCC BAA-1151 / DSM 17278 / SZ</strain>
    </source>
</reference>
<evidence type="ECO:0000313" key="6">
    <source>
        <dbReference type="Proteomes" id="UP000002420"/>
    </source>
</evidence>
<dbReference type="HOGENOM" id="CLU_027938_4_5_7"/>
<dbReference type="Proteomes" id="UP000002420">
    <property type="component" value="Chromosome"/>
</dbReference>
<dbReference type="GO" id="GO:0003841">
    <property type="term" value="F:1-acylglycerol-3-phosphate O-acyltransferase activity"/>
    <property type="evidence" value="ECO:0007669"/>
    <property type="project" value="TreeGrafter"/>
</dbReference>
<dbReference type="SUPFAM" id="SSF69593">
    <property type="entry name" value="Glycerol-3-phosphate (1)-acyltransferase"/>
    <property type="match status" value="1"/>
</dbReference>
<keyword evidence="3 5" id="KW-0012">Acyltransferase</keyword>
<dbReference type="RefSeq" id="WP_012470821.1">
    <property type="nucleotide sequence ID" value="NC_010814.1"/>
</dbReference>
<protein>
    <submittedName>
        <fullName evidence="5">Phospholipid/glycerol acyltransferase</fullName>
    </submittedName>
</protein>
<dbReference type="PANTHER" id="PTHR10434:SF11">
    <property type="entry name" value="1-ACYL-SN-GLYCEROL-3-PHOSPHATE ACYLTRANSFERASE"/>
    <property type="match status" value="1"/>
</dbReference>
<sequence length="219" mass="24500">MKVSLLRRVWVTFSAYVVGIYASLLNRLEVRGGQFIPASGGVLLASNHISAYETIFLPWAVLRSHPLQMLWAPAKEELFRKPFQRLIYSSWGAFPVRRGRDVKAGKVLNDLLQDQKVMLFPEGTRHKDGRLGQGNRGVGKLIFDTRPTVIPTALVGLNHWRFPGLGARGAIVFGSQISFDDLFALEDCKETHQLIVERLMDAIAALLKQEGAYVGRAEK</sequence>
<dbReference type="GO" id="GO:0006654">
    <property type="term" value="P:phosphatidic acid biosynthetic process"/>
    <property type="evidence" value="ECO:0007669"/>
    <property type="project" value="TreeGrafter"/>
</dbReference>
<keyword evidence="6" id="KW-1185">Reference proteome</keyword>